<organism evidence="1">
    <name type="scientific">Arion vulgaris</name>
    <dbReference type="NCBI Taxonomy" id="1028688"/>
    <lineage>
        <taxon>Eukaryota</taxon>
        <taxon>Metazoa</taxon>
        <taxon>Spiralia</taxon>
        <taxon>Lophotrochozoa</taxon>
        <taxon>Mollusca</taxon>
        <taxon>Gastropoda</taxon>
        <taxon>Heterobranchia</taxon>
        <taxon>Euthyneura</taxon>
        <taxon>Panpulmonata</taxon>
        <taxon>Eupulmonata</taxon>
        <taxon>Stylommatophora</taxon>
        <taxon>Helicina</taxon>
        <taxon>Arionoidea</taxon>
        <taxon>Arionidae</taxon>
        <taxon>Arion</taxon>
    </lineage>
</organism>
<dbReference type="AlphaFoldDB" id="A0A0B7B1U3"/>
<evidence type="ECO:0000313" key="1">
    <source>
        <dbReference type="EMBL" id="CEK86837.1"/>
    </source>
</evidence>
<dbReference type="EMBL" id="HACG01039972">
    <property type="protein sequence ID" value="CEK86837.1"/>
    <property type="molecule type" value="Transcribed_RNA"/>
</dbReference>
<reference evidence="1" key="1">
    <citation type="submission" date="2014-12" db="EMBL/GenBank/DDBJ databases">
        <title>Insight into the proteome of Arion vulgaris.</title>
        <authorList>
            <person name="Aradska J."/>
            <person name="Bulat T."/>
            <person name="Smidak R."/>
            <person name="Sarate P."/>
            <person name="Gangsoo J."/>
            <person name="Sialana F."/>
            <person name="Bilban M."/>
            <person name="Lubec G."/>
        </authorList>
    </citation>
    <scope>NUCLEOTIDE SEQUENCE</scope>
    <source>
        <tissue evidence="1">Skin</tissue>
    </source>
</reference>
<proteinExistence type="predicted"/>
<sequence length="63" mass="7301">ETWRRTVGRELKDVTCCWETINRKVTTEIFVEVVSNGGPLRGYRYLSLVFHIELGEEEDLVSA</sequence>
<name>A0A0B7B1U3_9EUPU</name>
<gene>
    <name evidence="1" type="primary">ORF155900</name>
</gene>
<protein>
    <submittedName>
        <fullName evidence="1">Uncharacterized protein</fullName>
    </submittedName>
</protein>
<accession>A0A0B7B1U3</accession>
<feature type="non-terminal residue" evidence="1">
    <location>
        <position position="1"/>
    </location>
</feature>